<dbReference type="Pfam" id="PF13676">
    <property type="entry name" value="TIR_2"/>
    <property type="match status" value="1"/>
</dbReference>
<reference evidence="2 3" key="1">
    <citation type="submission" date="2023-10" db="EMBL/GenBank/DDBJ databases">
        <authorList>
            <person name="Botero Cardona J."/>
        </authorList>
    </citation>
    <scope>NUCLEOTIDE SEQUENCE [LARGE SCALE GENOMIC DNA]</scope>
    <source>
        <strain evidence="2 3">R-53137</strain>
    </source>
</reference>
<evidence type="ECO:0000313" key="2">
    <source>
        <dbReference type="EMBL" id="CAK1234074.1"/>
    </source>
</evidence>
<dbReference type="PROSITE" id="PS50104">
    <property type="entry name" value="TIR"/>
    <property type="match status" value="1"/>
</dbReference>
<dbReference type="InterPro" id="IPR035897">
    <property type="entry name" value="Toll_tir_struct_dom_sf"/>
</dbReference>
<dbReference type="SUPFAM" id="SSF52200">
    <property type="entry name" value="Toll/Interleukin receptor TIR domain"/>
    <property type="match status" value="1"/>
</dbReference>
<keyword evidence="3" id="KW-1185">Reference proteome</keyword>
<name>A0ABM9MR39_9LACO</name>
<proteinExistence type="predicted"/>
<dbReference type="Gene3D" id="3.40.50.10140">
    <property type="entry name" value="Toll/interleukin-1 receptor homology (TIR) domain"/>
    <property type="match status" value="1"/>
</dbReference>
<dbReference type="EMBL" id="CAUZLT010000002">
    <property type="protein sequence ID" value="CAK1234074.1"/>
    <property type="molecule type" value="Genomic_DNA"/>
</dbReference>
<sequence>MSTNNQVNQIEERKPEIFLSWSGKASNHLASKFQDLLKDILMVPKDKIFISSSNIEPGDDWWKEVSAALKTAKIGIVFVTKDNHLSPWLNYEAGVLQEKFRESFQENFQDDHRVIPVSMKEDFAAVQDNEPLKKFQFITAIDDEKETKKLLLSLQDKLSIELSAEDFERRFKKNWPDFLKAVDYVKNLNLFNFRDMLNFWVPKVENAWAPDQGGKKAYYAVSEIRPQIGYDLADYTSTVEQVVQQDDKFDRRYLELTPEDLIAVKFTNNGQLRSKADSSITWIPDQVGHTWFIKIIYDAGRGALLAKYVADASNTEDIPHFKEFMKKKGYTKGRVFDVKDLDLLSKSDEVSDSVKNLYNYFVEMIQSAKEYRL</sequence>
<accession>A0ABM9MR39</accession>
<organism evidence="2 3">
    <name type="scientific">Fructobacillus tropaeoli</name>
    <dbReference type="NCBI Taxonomy" id="709323"/>
    <lineage>
        <taxon>Bacteria</taxon>
        <taxon>Bacillati</taxon>
        <taxon>Bacillota</taxon>
        <taxon>Bacilli</taxon>
        <taxon>Lactobacillales</taxon>
        <taxon>Lactobacillaceae</taxon>
        <taxon>Fructobacillus</taxon>
    </lineage>
</organism>
<dbReference type="Proteomes" id="UP001314262">
    <property type="component" value="Unassembled WGS sequence"/>
</dbReference>
<protein>
    <recommendedName>
        <fullName evidence="1">TIR domain-containing protein</fullName>
    </recommendedName>
</protein>
<evidence type="ECO:0000259" key="1">
    <source>
        <dbReference type="PROSITE" id="PS50104"/>
    </source>
</evidence>
<comment type="caution">
    <text evidence="2">The sequence shown here is derived from an EMBL/GenBank/DDBJ whole genome shotgun (WGS) entry which is preliminary data.</text>
</comment>
<feature type="domain" description="TIR" evidence="1">
    <location>
        <begin position="13"/>
        <end position="158"/>
    </location>
</feature>
<dbReference type="InterPro" id="IPR000157">
    <property type="entry name" value="TIR_dom"/>
</dbReference>
<dbReference type="RefSeq" id="WP_338348939.1">
    <property type="nucleotide sequence ID" value="NZ_CAUZLT010000002.1"/>
</dbReference>
<gene>
    <name evidence="2" type="ORF">R53137_KAKDMLNK_00490</name>
</gene>
<evidence type="ECO:0000313" key="3">
    <source>
        <dbReference type="Proteomes" id="UP001314262"/>
    </source>
</evidence>